<feature type="region of interest" description="Disordered" evidence="9">
    <location>
        <begin position="310"/>
        <end position="351"/>
    </location>
</feature>
<feature type="compositionally biased region" description="Polar residues" evidence="9">
    <location>
        <begin position="395"/>
        <end position="406"/>
    </location>
</feature>
<evidence type="ECO:0000256" key="3">
    <source>
        <dbReference type="ARBA" id="ARBA00022771"/>
    </source>
</evidence>
<dbReference type="PRINTS" id="PR00619">
    <property type="entry name" value="GATAZNFINGER"/>
</dbReference>
<dbReference type="PROSITE" id="PS00344">
    <property type="entry name" value="GATA_ZN_FINGER_1"/>
    <property type="match status" value="2"/>
</dbReference>
<accession>A0A316W1B5</accession>
<dbReference type="GO" id="GO:0045944">
    <property type="term" value="P:positive regulation of transcription by RNA polymerase II"/>
    <property type="evidence" value="ECO:0007669"/>
    <property type="project" value="TreeGrafter"/>
</dbReference>
<feature type="compositionally biased region" description="Polar residues" evidence="9">
    <location>
        <begin position="116"/>
        <end position="125"/>
    </location>
</feature>
<dbReference type="FunFam" id="3.30.50.10:FF:000007">
    <property type="entry name" value="Nitrogen regulatory AreA, N-terminal"/>
    <property type="match status" value="1"/>
</dbReference>
<dbReference type="InterPro" id="IPR013088">
    <property type="entry name" value="Znf_NHR/GATA"/>
</dbReference>
<dbReference type="GO" id="GO:0000978">
    <property type="term" value="F:RNA polymerase II cis-regulatory region sequence-specific DNA binding"/>
    <property type="evidence" value="ECO:0007669"/>
    <property type="project" value="TreeGrafter"/>
</dbReference>
<feature type="domain" description="GATA-type" evidence="10">
    <location>
        <begin position="448"/>
        <end position="501"/>
    </location>
</feature>
<dbReference type="GO" id="GO:0005634">
    <property type="term" value="C:nucleus"/>
    <property type="evidence" value="ECO:0007669"/>
    <property type="project" value="UniProtKB-SubCell"/>
</dbReference>
<feature type="region of interest" description="Disordered" evidence="9">
    <location>
        <begin position="808"/>
        <end position="1068"/>
    </location>
</feature>
<evidence type="ECO:0000313" key="11">
    <source>
        <dbReference type="EMBL" id="PWN43294.1"/>
    </source>
</evidence>
<name>A0A316W1B5_9BASI</name>
<feature type="region of interest" description="Disordered" evidence="9">
    <location>
        <begin position="1"/>
        <end position="190"/>
    </location>
</feature>
<evidence type="ECO:0000256" key="7">
    <source>
        <dbReference type="ARBA" id="ARBA00023242"/>
    </source>
</evidence>
<evidence type="ECO:0000313" key="12">
    <source>
        <dbReference type="Proteomes" id="UP000245783"/>
    </source>
</evidence>
<feature type="compositionally biased region" description="Basic and acidic residues" evidence="9">
    <location>
        <begin position="631"/>
        <end position="669"/>
    </location>
</feature>
<feature type="compositionally biased region" description="Low complexity" evidence="9">
    <location>
        <begin position="16"/>
        <end position="28"/>
    </location>
</feature>
<feature type="compositionally biased region" description="Low complexity" evidence="9">
    <location>
        <begin position="1040"/>
        <end position="1068"/>
    </location>
</feature>
<dbReference type="GO" id="GO:0008270">
    <property type="term" value="F:zinc ion binding"/>
    <property type="evidence" value="ECO:0007669"/>
    <property type="project" value="UniProtKB-KW"/>
</dbReference>
<keyword evidence="3 8" id="KW-0863">Zinc-finger</keyword>
<dbReference type="GeneID" id="37035552"/>
<gene>
    <name evidence="11" type="ORF">IE81DRAFT_322591</name>
</gene>
<feature type="compositionally biased region" description="Basic and acidic residues" evidence="9">
    <location>
        <begin position="923"/>
        <end position="940"/>
    </location>
</feature>
<organism evidence="11 12">
    <name type="scientific">Ceraceosorus guamensis</name>
    <dbReference type="NCBI Taxonomy" id="1522189"/>
    <lineage>
        <taxon>Eukaryota</taxon>
        <taxon>Fungi</taxon>
        <taxon>Dikarya</taxon>
        <taxon>Basidiomycota</taxon>
        <taxon>Ustilaginomycotina</taxon>
        <taxon>Exobasidiomycetes</taxon>
        <taxon>Ceraceosorales</taxon>
        <taxon>Ceraceosoraceae</taxon>
        <taxon>Ceraceosorus</taxon>
    </lineage>
</organism>
<dbReference type="Pfam" id="PF00320">
    <property type="entry name" value="GATA"/>
    <property type="match status" value="2"/>
</dbReference>
<evidence type="ECO:0000256" key="8">
    <source>
        <dbReference type="PROSITE-ProRule" id="PRU00094"/>
    </source>
</evidence>
<evidence type="ECO:0000256" key="5">
    <source>
        <dbReference type="ARBA" id="ARBA00023015"/>
    </source>
</evidence>
<evidence type="ECO:0000256" key="6">
    <source>
        <dbReference type="ARBA" id="ARBA00023163"/>
    </source>
</evidence>
<dbReference type="SMART" id="SM00401">
    <property type="entry name" value="ZnF_GATA"/>
    <property type="match status" value="2"/>
</dbReference>
<dbReference type="AlphaFoldDB" id="A0A316W1B5"/>
<feature type="compositionally biased region" description="Basic residues" evidence="9">
    <location>
        <begin position="732"/>
        <end position="753"/>
    </location>
</feature>
<evidence type="ECO:0000256" key="1">
    <source>
        <dbReference type="ARBA" id="ARBA00004123"/>
    </source>
</evidence>
<dbReference type="InterPro" id="IPR000679">
    <property type="entry name" value="Znf_GATA"/>
</dbReference>
<proteinExistence type="predicted"/>
<keyword evidence="2" id="KW-0479">Metal-binding</keyword>
<feature type="compositionally biased region" description="Basic residues" evidence="9">
    <location>
        <begin position="836"/>
        <end position="875"/>
    </location>
</feature>
<feature type="region of interest" description="Disordered" evidence="9">
    <location>
        <begin position="496"/>
        <end position="559"/>
    </location>
</feature>
<evidence type="ECO:0000259" key="10">
    <source>
        <dbReference type="PROSITE" id="PS50114"/>
    </source>
</evidence>
<dbReference type="GO" id="GO:0000122">
    <property type="term" value="P:negative regulation of transcription by RNA polymerase II"/>
    <property type="evidence" value="ECO:0007669"/>
    <property type="project" value="TreeGrafter"/>
</dbReference>
<dbReference type="PANTHER" id="PTHR10071">
    <property type="entry name" value="TRANSCRIPTION FACTOR GATA FAMILY MEMBER"/>
    <property type="match status" value="1"/>
</dbReference>
<dbReference type="Proteomes" id="UP000245783">
    <property type="component" value="Unassembled WGS sequence"/>
</dbReference>
<feature type="domain" description="GATA-type" evidence="10">
    <location>
        <begin position="265"/>
        <end position="326"/>
    </location>
</feature>
<protein>
    <recommendedName>
        <fullName evidence="10">GATA-type domain-containing protein</fullName>
    </recommendedName>
</protein>
<dbReference type="SUPFAM" id="SSF57716">
    <property type="entry name" value="Glucocorticoid receptor-like (DNA-binding domain)"/>
    <property type="match status" value="2"/>
</dbReference>
<keyword evidence="6" id="KW-0804">Transcription</keyword>
<reference evidence="11 12" key="1">
    <citation type="journal article" date="2018" name="Mol. Biol. Evol.">
        <title>Broad Genomic Sampling Reveals a Smut Pathogenic Ancestry of the Fungal Clade Ustilaginomycotina.</title>
        <authorList>
            <person name="Kijpornyongpan T."/>
            <person name="Mondo S.J."/>
            <person name="Barry K."/>
            <person name="Sandor L."/>
            <person name="Lee J."/>
            <person name="Lipzen A."/>
            <person name="Pangilinan J."/>
            <person name="LaButti K."/>
            <person name="Hainaut M."/>
            <person name="Henrissat B."/>
            <person name="Grigoriev I.V."/>
            <person name="Spatafora J.W."/>
            <person name="Aime M.C."/>
        </authorList>
    </citation>
    <scope>NUCLEOTIDE SEQUENCE [LARGE SCALE GENOMIC DNA]</scope>
    <source>
        <strain evidence="11 12">MCA 4658</strain>
    </source>
</reference>
<feature type="region of interest" description="Disordered" evidence="9">
    <location>
        <begin position="384"/>
        <end position="443"/>
    </location>
</feature>
<comment type="subcellular location">
    <subcellularLocation>
        <location evidence="1">Nucleus</location>
    </subcellularLocation>
</comment>
<feature type="compositionally biased region" description="Low complexity" evidence="9">
    <location>
        <begin position="956"/>
        <end position="971"/>
    </location>
</feature>
<dbReference type="InParanoid" id="A0A316W1B5"/>
<dbReference type="STRING" id="1522189.A0A316W1B5"/>
<dbReference type="PROSITE" id="PS50114">
    <property type="entry name" value="GATA_ZN_FINGER_2"/>
    <property type="match status" value="2"/>
</dbReference>
<feature type="compositionally biased region" description="Low complexity" evidence="9">
    <location>
        <begin position="911"/>
        <end position="921"/>
    </location>
</feature>
<keyword evidence="5" id="KW-0805">Transcription regulation</keyword>
<feature type="compositionally biased region" description="Low complexity" evidence="9">
    <location>
        <begin position="545"/>
        <end position="554"/>
    </location>
</feature>
<feature type="compositionally biased region" description="Polar residues" evidence="9">
    <location>
        <begin position="53"/>
        <end position="71"/>
    </location>
</feature>
<dbReference type="PANTHER" id="PTHR10071:SF335">
    <property type="entry name" value="IRON-SENSING TRANSCRIPTIONAL REPRESSOR-RELATED"/>
    <property type="match status" value="1"/>
</dbReference>
<dbReference type="InterPro" id="IPR039355">
    <property type="entry name" value="Transcription_factor_GATA"/>
</dbReference>
<dbReference type="RefSeq" id="XP_025370454.1">
    <property type="nucleotide sequence ID" value="XM_025513682.1"/>
</dbReference>
<feature type="compositionally biased region" description="Polar residues" evidence="9">
    <location>
        <begin position="674"/>
        <end position="683"/>
    </location>
</feature>
<keyword evidence="7" id="KW-0539">Nucleus</keyword>
<dbReference type="OrthoDB" id="515401at2759"/>
<feature type="compositionally biased region" description="Basic and acidic residues" evidence="9">
    <location>
        <begin position="999"/>
        <end position="1014"/>
    </location>
</feature>
<keyword evidence="12" id="KW-1185">Reference proteome</keyword>
<dbReference type="CDD" id="cd00202">
    <property type="entry name" value="ZnF_GATA"/>
    <property type="match status" value="2"/>
</dbReference>
<keyword evidence="4" id="KW-0862">Zinc</keyword>
<evidence type="ECO:0000256" key="4">
    <source>
        <dbReference type="ARBA" id="ARBA00022833"/>
    </source>
</evidence>
<dbReference type="GO" id="GO:0000981">
    <property type="term" value="F:DNA-binding transcription factor activity, RNA polymerase II-specific"/>
    <property type="evidence" value="ECO:0007669"/>
    <property type="project" value="TreeGrafter"/>
</dbReference>
<feature type="region of interest" description="Disordered" evidence="9">
    <location>
        <begin position="585"/>
        <end position="753"/>
    </location>
</feature>
<sequence>MAISPMSEHRERMTKAAASPSPSALASRHSLDSAPFYPGGHGLPQSLEKSPFTRPTSGGTNTPYDSPTHQAAGNAARHKVSLPSFASLDRDSQHRSPPLPAPSASISSFRLPLAGSSAQSNSNLRSEIGGHGEMVNEDSPRRNHHSHFSERSTLDDSPATLSAPRGETSFEASQSERPKERVQGSGASMSFAPRYGIQAPRQRSPASQAALNAHAASVSTEHQKALVRGGPDRVALSNSGLPVNGDAMQMEQQNRDALLDAGASAEYGLRCRDCGTTSTPLWRRAADGSGSSLCNACALYLKSHNIPRKVSSAPMPTSPDPLARPRTNSGTSILRESPAATTEPVVPSAPPQNGSCPGGGFCNGTGGTAACSGCPAYNNNLAHSARRSQGRAPRTENSSTIKSMKPSSEPVGDAESSHQAAEASAMQISEASSPKPYPFKDQIGEDGNIMALRCTNCSTTTTPLWRRDEDGNNICNACGLYQKLHGTQRPIGMRKSVIKRRKRVPGGSSTAASKATPGPLLPDTGSPARSTPLDKGTPSVNTFSAAPEPAATARDANDAAHEAAMALMEVGRPQQLPQAHALSAQNSTYDDHHTRGSPLPPRGRPDTPVSGRPVKKPRKSASTSRSGQFSDEPRGAERRTHVDDLTLDVRRSQAPMPRRDHLSLDHADSRIPFSVQQRPSSAADTAESGAIRHPSAYSTTATIEDGAKPANEASQQGDRKVATALPAQSGQPHHHHHHHHHHPAHVHTHHPAHVHHVPVRPSAAGLPNAPASTHPLSDLERHVAELIAEKRRIEDLIVRSEALLRSAKDGTWTPGQPLPMPHTPGHSHQPIVKTASHPHTHTAHLHAHVHPHAHHHHTHPHAHAHHAHPHVHASHAHAAVGEQSKALASAGDGVGSKAADADALTGGEDGAGSVAQSQSHSHSSKDSKSRSTGSEDRASFESRMAQLPVKAAVPLRRTSSVASSATPSTRSGANPAALATNSSVRPRVWGTSPPSDSSARSKYEEDAESAEWKRAYGNRLLESPGDWKGHAKPIAPRRTPSNVPIAPSSPASSSKSILAGSATSERRA</sequence>
<feature type="compositionally biased region" description="Polar residues" evidence="9">
    <location>
        <begin position="620"/>
        <end position="629"/>
    </location>
</feature>
<evidence type="ECO:0000256" key="9">
    <source>
        <dbReference type="SAM" id="MobiDB-lite"/>
    </source>
</evidence>
<dbReference type="Gene3D" id="3.30.50.10">
    <property type="entry name" value="Erythroid Transcription Factor GATA-1, subunit A"/>
    <property type="match status" value="2"/>
</dbReference>
<dbReference type="EMBL" id="KZ819371">
    <property type="protein sequence ID" value="PWN43294.1"/>
    <property type="molecule type" value="Genomic_DNA"/>
</dbReference>
<evidence type="ECO:0000256" key="2">
    <source>
        <dbReference type="ARBA" id="ARBA00022723"/>
    </source>
</evidence>